<dbReference type="InterPro" id="IPR002477">
    <property type="entry name" value="Peptidoglycan-bd-like"/>
</dbReference>
<dbReference type="HOGENOM" id="CLU_062775_0_0_5"/>
<dbReference type="Gene3D" id="1.10.101.10">
    <property type="entry name" value="PGBD-like superfamily/PGBD"/>
    <property type="match status" value="1"/>
</dbReference>
<evidence type="ECO:0000313" key="5">
    <source>
        <dbReference type="Proteomes" id="UP000008952"/>
    </source>
</evidence>
<proteinExistence type="predicted"/>
<dbReference type="STRING" id="1094558.ME5_00974"/>
<evidence type="ECO:0000256" key="2">
    <source>
        <dbReference type="SAM" id="Phobius"/>
    </source>
</evidence>
<dbReference type="InterPro" id="IPR036365">
    <property type="entry name" value="PGBD-like_sf"/>
</dbReference>
<keyword evidence="2" id="KW-0812">Transmembrane</keyword>
<accession>J0ZPQ1</accession>
<dbReference type="InterPro" id="IPR036366">
    <property type="entry name" value="PGBDSf"/>
</dbReference>
<dbReference type="Proteomes" id="UP000008952">
    <property type="component" value="Unassembled WGS sequence"/>
</dbReference>
<feature type="transmembrane region" description="Helical" evidence="2">
    <location>
        <begin position="46"/>
        <end position="67"/>
    </location>
</feature>
<feature type="transmembrane region" description="Helical" evidence="2">
    <location>
        <begin position="20"/>
        <end position="40"/>
    </location>
</feature>
<dbReference type="RefSeq" id="WP_008038984.1">
    <property type="nucleotide sequence ID" value="NZ_JH725147.1"/>
</dbReference>
<protein>
    <recommendedName>
        <fullName evidence="3">Peptidoglycan binding-like domain-containing protein</fullName>
    </recommendedName>
</protein>
<comment type="caution">
    <text evidence="4">The sequence shown here is derived from an EMBL/GenBank/DDBJ whole genome shotgun (WGS) entry which is preliminary data.</text>
</comment>
<dbReference type="EMBL" id="AIMB01000007">
    <property type="protein sequence ID" value="EJF90573.1"/>
    <property type="molecule type" value="Genomic_DNA"/>
</dbReference>
<dbReference type="Pfam" id="PF01471">
    <property type="entry name" value="PG_binding_1"/>
    <property type="match status" value="1"/>
</dbReference>
<evidence type="ECO:0000259" key="3">
    <source>
        <dbReference type="Pfam" id="PF01471"/>
    </source>
</evidence>
<keyword evidence="2" id="KW-0472">Membrane</keyword>
<dbReference type="PATRIC" id="fig|1094558.3.peg.1064"/>
<dbReference type="AlphaFoldDB" id="J0ZPQ1"/>
<name>J0ZPQ1_9HYPH</name>
<feature type="domain" description="Peptidoglycan binding-like" evidence="3">
    <location>
        <begin position="265"/>
        <end position="318"/>
    </location>
</feature>
<evidence type="ECO:0000256" key="1">
    <source>
        <dbReference type="SAM" id="MobiDB-lite"/>
    </source>
</evidence>
<feature type="region of interest" description="Disordered" evidence="1">
    <location>
        <begin position="171"/>
        <end position="191"/>
    </location>
</feature>
<dbReference type="SUPFAM" id="SSF47090">
    <property type="entry name" value="PGBD-like"/>
    <property type="match status" value="1"/>
</dbReference>
<keyword evidence="5" id="KW-1185">Reference proteome</keyword>
<dbReference type="OrthoDB" id="9816507at2"/>
<organism evidence="4 5">
    <name type="scientific">Bartonella tamiae Th239</name>
    <dbReference type="NCBI Taxonomy" id="1094558"/>
    <lineage>
        <taxon>Bacteria</taxon>
        <taxon>Pseudomonadati</taxon>
        <taxon>Pseudomonadota</taxon>
        <taxon>Alphaproteobacteria</taxon>
        <taxon>Hyphomicrobiales</taxon>
        <taxon>Bartonellaceae</taxon>
        <taxon>Bartonella</taxon>
    </lineage>
</organism>
<evidence type="ECO:0000313" key="4">
    <source>
        <dbReference type="EMBL" id="EJF90573.1"/>
    </source>
</evidence>
<keyword evidence="2" id="KW-1133">Transmembrane helix</keyword>
<dbReference type="eggNOG" id="COG3409">
    <property type="taxonomic scope" value="Bacteria"/>
</dbReference>
<reference evidence="4 5" key="1">
    <citation type="submission" date="2012-03" db="EMBL/GenBank/DDBJ databases">
        <title>The Genome Sequence of Bartonella tamiae Th239.</title>
        <authorList>
            <consortium name="The Broad Institute Genome Sequencing Platform"/>
            <consortium name="The Broad Institute Genome Sequencing Center for Infectious Disease"/>
            <person name="Feldgarden M."/>
            <person name="Kirby J."/>
            <person name="Kosoy M."/>
            <person name="Birtles R."/>
            <person name="Probert W.S."/>
            <person name="Chiaraviglio L."/>
            <person name="Young S.K."/>
            <person name="Zeng Q."/>
            <person name="Gargeya S."/>
            <person name="Fitzgerald M."/>
            <person name="Haas B."/>
            <person name="Abouelleil A."/>
            <person name="Alvarado L."/>
            <person name="Arachchi H.M."/>
            <person name="Berlin A."/>
            <person name="Chapman S.B."/>
            <person name="Gearin G."/>
            <person name="Goldberg J."/>
            <person name="Griggs A."/>
            <person name="Gujja S."/>
            <person name="Hansen M."/>
            <person name="Heiman D."/>
            <person name="Howarth C."/>
            <person name="Larimer J."/>
            <person name="Lui A."/>
            <person name="MacDonald P.J.P."/>
            <person name="McCowen C."/>
            <person name="Montmayeur A."/>
            <person name="Murphy C."/>
            <person name="Neiman D."/>
            <person name="Pearson M."/>
            <person name="Priest M."/>
            <person name="Roberts A."/>
            <person name="Saif S."/>
            <person name="Shea T."/>
            <person name="Sisk P."/>
            <person name="Stolte C."/>
            <person name="Sykes S."/>
            <person name="Wortman J."/>
            <person name="Nusbaum C."/>
            <person name="Birren B."/>
        </authorList>
    </citation>
    <scope>NUCLEOTIDE SEQUENCE [LARGE SCALE GENOMIC DNA]</scope>
    <source>
        <strain evidence="4 5">Th239</strain>
    </source>
</reference>
<gene>
    <name evidence="4" type="ORF">ME5_00974</name>
</gene>
<sequence>MTKRRKTNRRQQKKRQTILVALMLSIGKVFGWVFRCLFYYSRKNPLLMGGYFLFLVGFSLIGFNAIFDQTSVHHGVFIKTRPNADINLENAQKKKIVTVFPDNPPSVIVPEKPDEDLATVSVQKIAQNDQVNYGELGKTLLDAQKTLTSLGLYDGPIDGLDGPKTKRALATWRQGKQEKQDTQSHQSASSQIKDDIAALIAEGSPDQTISKKTQKNDTDFDEIVTRSLPDEIKETHVKNAYKIETSSSSEQSHEVEDHYKADTTDILRVQAALRAFGNNNVEVTGKEDQRTKEALSDFQKMFSLSITGKINKEVLDKMKDVGLFG</sequence>